<comment type="cofactor">
    <cofactor evidence="1">
        <name>L-ascorbate</name>
        <dbReference type="ChEBI" id="CHEBI:38290"/>
    </cofactor>
</comment>
<proteinExistence type="predicted"/>
<dbReference type="Pfam" id="PF00578">
    <property type="entry name" value="AhpC-TSA"/>
    <property type="match status" value="1"/>
</dbReference>
<keyword evidence="6" id="KW-0408">Iron</keyword>
<dbReference type="PROSITE" id="PS51471">
    <property type="entry name" value="FE2OG_OXY"/>
    <property type="match status" value="1"/>
</dbReference>
<accession>A0ABU7LXR9</accession>
<dbReference type="EMBL" id="JAZDRO010000002">
    <property type="protein sequence ID" value="MEE2566359.1"/>
    <property type="molecule type" value="Genomic_DNA"/>
</dbReference>
<evidence type="ECO:0000259" key="7">
    <source>
        <dbReference type="PROSITE" id="PS51471"/>
    </source>
</evidence>
<evidence type="ECO:0000256" key="5">
    <source>
        <dbReference type="ARBA" id="ARBA00023002"/>
    </source>
</evidence>
<dbReference type="SMART" id="SM00702">
    <property type="entry name" value="P4Hc"/>
    <property type="match status" value="1"/>
</dbReference>
<evidence type="ECO:0000313" key="8">
    <source>
        <dbReference type="EMBL" id="MEE2566359.1"/>
    </source>
</evidence>
<keyword evidence="4" id="KW-0223">Dioxygenase</keyword>
<dbReference type="SUPFAM" id="SSF52833">
    <property type="entry name" value="Thioredoxin-like"/>
    <property type="match status" value="1"/>
</dbReference>
<dbReference type="Gene3D" id="3.40.30.10">
    <property type="entry name" value="Glutaredoxin"/>
    <property type="match status" value="1"/>
</dbReference>
<evidence type="ECO:0000313" key="9">
    <source>
        <dbReference type="Proteomes" id="UP001310692"/>
    </source>
</evidence>
<feature type="domain" description="Fe2OG dioxygenase" evidence="7">
    <location>
        <begin position="273"/>
        <end position="367"/>
    </location>
</feature>
<dbReference type="InterPro" id="IPR044862">
    <property type="entry name" value="Pro_4_hyd_alph_FE2OG_OXY"/>
</dbReference>
<dbReference type="InterPro" id="IPR006620">
    <property type="entry name" value="Pro_4_hyd_alph"/>
</dbReference>
<dbReference type="InterPro" id="IPR000866">
    <property type="entry name" value="AhpC/TSA"/>
</dbReference>
<dbReference type="Gene3D" id="2.60.120.620">
    <property type="entry name" value="q2cbj1_9rhob like domain"/>
    <property type="match status" value="1"/>
</dbReference>
<evidence type="ECO:0000256" key="3">
    <source>
        <dbReference type="ARBA" id="ARBA00022896"/>
    </source>
</evidence>
<dbReference type="InterPro" id="IPR005123">
    <property type="entry name" value="Oxoglu/Fe-dep_dioxygenase_dom"/>
</dbReference>
<comment type="caution">
    <text evidence="8">The sequence shown here is derived from an EMBL/GenBank/DDBJ whole genome shotgun (WGS) entry which is preliminary data.</text>
</comment>
<dbReference type="RefSeq" id="WP_330195900.1">
    <property type="nucleotide sequence ID" value="NZ_JAZDRO010000002.1"/>
</dbReference>
<dbReference type="InterPro" id="IPR036249">
    <property type="entry name" value="Thioredoxin-like_sf"/>
</dbReference>
<dbReference type="Pfam" id="PF13640">
    <property type="entry name" value="2OG-FeII_Oxy_3"/>
    <property type="match status" value="1"/>
</dbReference>
<organism evidence="8 9">
    <name type="scientific">Hyphobacterium marinum</name>
    <dbReference type="NCBI Taxonomy" id="3116574"/>
    <lineage>
        <taxon>Bacteria</taxon>
        <taxon>Pseudomonadati</taxon>
        <taxon>Pseudomonadota</taxon>
        <taxon>Alphaproteobacteria</taxon>
        <taxon>Maricaulales</taxon>
        <taxon>Maricaulaceae</taxon>
        <taxon>Hyphobacterium</taxon>
    </lineage>
</organism>
<reference evidence="8 9" key="1">
    <citation type="submission" date="2024-01" db="EMBL/GenBank/DDBJ databases">
        <title>Hyphobacterium bacterium isolated from marine sediment.</title>
        <authorList>
            <person name="Zhao S."/>
        </authorList>
    </citation>
    <scope>NUCLEOTIDE SEQUENCE [LARGE SCALE GENOMIC DNA]</scope>
    <source>
        <strain evidence="8 9">Y60-23</strain>
    </source>
</reference>
<dbReference type="SUPFAM" id="SSF51197">
    <property type="entry name" value="Clavaminate synthase-like"/>
    <property type="match status" value="1"/>
</dbReference>
<name>A0ABU7LXR9_9PROT</name>
<evidence type="ECO:0000256" key="6">
    <source>
        <dbReference type="ARBA" id="ARBA00023004"/>
    </source>
</evidence>
<evidence type="ECO:0000256" key="2">
    <source>
        <dbReference type="ARBA" id="ARBA00022723"/>
    </source>
</evidence>
<keyword evidence="3" id="KW-0847">Vitamin C</keyword>
<keyword evidence="5" id="KW-0560">Oxidoreductase</keyword>
<sequence length="376" mass="40934">MTPDLRPAHERAAPLLKAYVQAIAQGDTAPDVSLMDQDGRPLRLFEDAFAGRPLVLVFCGPLDDAATAKALQPFAEHRDAFASARATLIVVTSTTDAGKAKDLRDDTGLGAFVCGDSNGAAFAQYGLAKGTDIPGRLTVRTVVITPNRQVRSIMDETGSAAAAAEQVAALTAEAEERRHWIPGHAPVLIIPNALDPEDCRLLIEHSEAGGEFAIAKQASPGPQGMKIPVNDYNRQDRVDHIIHDPAVMQRIDQRLHQRVIPLIQKAFAFSVTQREPLHVARYHGPRDGIEIGHRDNVAASSAYRRFALSIALNDDYEGGELVFREYAEQGYRCPAGTALVFSSSLLHEVQETTKGVRYNLISHFYNEQSVQEARGG</sequence>
<evidence type="ECO:0000256" key="4">
    <source>
        <dbReference type="ARBA" id="ARBA00022964"/>
    </source>
</evidence>
<dbReference type="Proteomes" id="UP001310692">
    <property type="component" value="Unassembled WGS sequence"/>
</dbReference>
<evidence type="ECO:0000256" key="1">
    <source>
        <dbReference type="ARBA" id="ARBA00001961"/>
    </source>
</evidence>
<gene>
    <name evidence="8" type="ORF">V0U35_06665</name>
</gene>
<keyword evidence="2" id="KW-0479">Metal-binding</keyword>
<protein>
    <submittedName>
        <fullName evidence="8">2OG-Fe(II) oxygenase</fullName>
    </submittedName>
</protein>
<keyword evidence="9" id="KW-1185">Reference proteome</keyword>